<dbReference type="Gene3D" id="3.40.50.11660">
    <property type="entry name" value="Glycosyl transferase family 10, C-terminal domain"/>
    <property type="match status" value="1"/>
</dbReference>
<dbReference type="InterPro" id="IPR031481">
    <property type="entry name" value="Glyco_tran_10_N"/>
</dbReference>
<keyword evidence="4 12" id="KW-0328">Glycosyltransferase</keyword>
<dbReference type="InterPro" id="IPR055270">
    <property type="entry name" value="Glyco_tran_10_C"/>
</dbReference>
<evidence type="ECO:0000256" key="7">
    <source>
        <dbReference type="ARBA" id="ARBA00022968"/>
    </source>
</evidence>
<dbReference type="UniPathway" id="UPA00378"/>
<evidence type="ECO:0000256" key="3">
    <source>
        <dbReference type="ARBA" id="ARBA00008919"/>
    </source>
</evidence>
<dbReference type="InterPro" id="IPR038577">
    <property type="entry name" value="GT10-like_C_sf"/>
</dbReference>
<dbReference type="GO" id="GO:0032580">
    <property type="term" value="C:Golgi cisterna membrane"/>
    <property type="evidence" value="ECO:0007669"/>
    <property type="project" value="UniProtKB-SubCell"/>
</dbReference>
<dbReference type="STRING" id="10195.A0A3M7Q4R2"/>
<evidence type="ECO:0000256" key="11">
    <source>
        <dbReference type="ARBA" id="ARBA00023180"/>
    </source>
</evidence>
<organism evidence="15 16">
    <name type="scientific">Brachionus plicatilis</name>
    <name type="common">Marine rotifer</name>
    <name type="synonym">Brachionus muelleri</name>
    <dbReference type="NCBI Taxonomy" id="10195"/>
    <lineage>
        <taxon>Eukaryota</taxon>
        <taxon>Metazoa</taxon>
        <taxon>Spiralia</taxon>
        <taxon>Gnathifera</taxon>
        <taxon>Rotifera</taxon>
        <taxon>Eurotatoria</taxon>
        <taxon>Monogononta</taxon>
        <taxon>Pseudotrocha</taxon>
        <taxon>Ploima</taxon>
        <taxon>Brachionidae</taxon>
        <taxon>Brachionus</taxon>
    </lineage>
</organism>
<evidence type="ECO:0000259" key="13">
    <source>
        <dbReference type="Pfam" id="PF00852"/>
    </source>
</evidence>
<evidence type="ECO:0000256" key="1">
    <source>
        <dbReference type="ARBA" id="ARBA00004323"/>
    </source>
</evidence>
<dbReference type="PANTHER" id="PTHR48438:SF1">
    <property type="entry name" value="ALPHA-(1,3)-FUCOSYLTRANSFERASE C-RELATED"/>
    <property type="match status" value="1"/>
</dbReference>
<comment type="pathway">
    <text evidence="2">Protein modification; protein glycosylation.</text>
</comment>
<reference evidence="15 16" key="1">
    <citation type="journal article" date="2018" name="Sci. Rep.">
        <title>Genomic signatures of local adaptation to the degree of environmental predictability in rotifers.</title>
        <authorList>
            <person name="Franch-Gras L."/>
            <person name="Hahn C."/>
            <person name="Garcia-Roger E.M."/>
            <person name="Carmona M.J."/>
            <person name="Serra M."/>
            <person name="Gomez A."/>
        </authorList>
    </citation>
    <scope>NUCLEOTIDE SEQUENCE [LARGE SCALE GENOMIC DNA]</scope>
    <source>
        <strain evidence="15">HYR1</strain>
    </source>
</reference>
<evidence type="ECO:0000256" key="12">
    <source>
        <dbReference type="RuleBase" id="RU003832"/>
    </source>
</evidence>
<comment type="similarity">
    <text evidence="3 12">Belongs to the glycosyltransferase 10 family.</text>
</comment>
<evidence type="ECO:0000256" key="6">
    <source>
        <dbReference type="ARBA" id="ARBA00022692"/>
    </source>
</evidence>
<dbReference type="AlphaFoldDB" id="A0A3M7Q4R2"/>
<dbReference type="OrthoDB" id="427096at2759"/>
<comment type="caution">
    <text evidence="15">The sequence shown here is derived from an EMBL/GenBank/DDBJ whole genome shotgun (WGS) entry which is preliminary data.</text>
</comment>
<feature type="domain" description="Fucosyltransferase N-terminal" evidence="14">
    <location>
        <begin position="63"/>
        <end position="164"/>
    </location>
</feature>
<feature type="domain" description="Fucosyltransferase C-terminal" evidence="13">
    <location>
        <begin position="191"/>
        <end position="357"/>
    </location>
</feature>
<keyword evidence="9 12" id="KW-0333">Golgi apparatus</keyword>
<keyword evidence="11" id="KW-0325">Glycoprotein</keyword>
<dbReference type="EC" id="2.4.1.-" evidence="12"/>
<proteinExistence type="inferred from homology"/>
<dbReference type="GO" id="GO:0008417">
    <property type="term" value="F:fucosyltransferase activity"/>
    <property type="evidence" value="ECO:0007669"/>
    <property type="project" value="InterPro"/>
</dbReference>
<dbReference type="InterPro" id="IPR001503">
    <property type="entry name" value="Glyco_trans_10"/>
</dbReference>
<sequence>MIYKTCNFYTVINEDNLGRSIGFSKKFENLKIVIDEVEYGQSFPLNLNESIDFKNLNSYSRIPKILLWTPFWHWKDFFFGLGYKKPFVNNECPVFNCEITNDRTKFNESDLVVFHARKKFQFQYRPRDQRWIFAEFESPIHSPNYTKFNNIFNFTFTYRVESEFSRSSSSGYRMFEWARNFSFDENKDFSKGKTGLAAAVISHCKANSGRDIFIKKLKQFIPISIYGKCGKNCTDKFKFFSKCKHHIGKKYKFYLSFENSICNGYITEKFFEILRYDIIPVVLGGGQYAKFVPKSGFINVFDYKNPQELGQYLKYLDKNTTAYNSYFKWKKYVLFKDRLLNSNFCDMCLMLNLENEMPIRRNIVRNIGEFW</sequence>
<accession>A0A3M7Q4R2</accession>
<keyword evidence="6 12" id="KW-0812">Transmembrane</keyword>
<evidence type="ECO:0000256" key="8">
    <source>
        <dbReference type="ARBA" id="ARBA00022989"/>
    </source>
</evidence>
<evidence type="ECO:0000256" key="10">
    <source>
        <dbReference type="ARBA" id="ARBA00023136"/>
    </source>
</evidence>
<keyword evidence="7" id="KW-0735">Signal-anchor</keyword>
<evidence type="ECO:0000313" key="15">
    <source>
        <dbReference type="EMBL" id="RNA06209.1"/>
    </source>
</evidence>
<dbReference type="Proteomes" id="UP000276133">
    <property type="component" value="Unassembled WGS sequence"/>
</dbReference>
<dbReference type="GO" id="GO:0000139">
    <property type="term" value="C:Golgi membrane"/>
    <property type="evidence" value="ECO:0007669"/>
    <property type="project" value="UniProtKB-SubCell"/>
</dbReference>
<evidence type="ECO:0000256" key="5">
    <source>
        <dbReference type="ARBA" id="ARBA00022679"/>
    </source>
</evidence>
<protein>
    <recommendedName>
        <fullName evidence="12">Fucosyltransferase</fullName>
        <ecNumber evidence="12">2.4.1.-</ecNumber>
    </recommendedName>
</protein>
<dbReference type="Pfam" id="PF17039">
    <property type="entry name" value="Glyco_tran_10_N"/>
    <property type="match status" value="1"/>
</dbReference>
<evidence type="ECO:0000313" key="16">
    <source>
        <dbReference type="Proteomes" id="UP000276133"/>
    </source>
</evidence>
<dbReference type="PANTHER" id="PTHR48438">
    <property type="entry name" value="ALPHA-(1,3)-FUCOSYLTRANSFERASE C-RELATED"/>
    <property type="match status" value="1"/>
</dbReference>
<dbReference type="Pfam" id="PF00852">
    <property type="entry name" value="Glyco_transf_10"/>
    <property type="match status" value="1"/>
</dbReference>
<evidence type="ECO:0000256" key="9">
    <source>
        <dbReference type="ARBA" id="ARBA00023034"/>
    </source>
</evidence>
<keyword evidence="5 12" id="KW-0808">Transferase</keyword>
<evidence type="ECO:0000259" key="14">
    <source>
        <dbReference type="Pfam" id="PF17039"/>
    </source>
</evidence>
<evidence type="ECO:0000256" key="2">
    <source>
        <dbReference type="ARBA" id="ARBA00004922"/>
    </source>
</evidence>
<name>A0A3M7Q4R2_BRAPC</name>
<evidence type="ECO:0000256" key="4">
    <source>
        <dbReference type="ARBA" id="ARBA00022676"/>
    </source>
</evidence>
<dbReference type="EMBL" id="REGN01007459">
    <property type="protein sequence ID" value="RNA06209.1"/>
    <property type="molecule type" value="Genomic_DNA"/>
</dbReference>
<keyword evidence="8" id="KW-1133">Transmembrane helix</keyword>
<dbReference type="SUPFAM" id="SSF53756">
    <property type="entry name" value="UDP-Glycosyltransferase/glycogen phosphorylase"/>
    <property type="match status" value="1"/>
</dbReference>
<feature type="non-terminal residue" evidence="15">
    <location>
        <position position="371"/>
    </location>
</feature>
<dbReference type="FunFam" id="3.40.50.11660:FF:000004">
    <property type="entry name" value="Glycoprotein 3-alpha-L-fucosyltransferase A"/>
    <property type="match status" value="1"/>
</dbReference>
<comment type="subcellular location">
    <subcellularLocation>
        <location evidence="1">Golgi apparatus membrane</location>
        <topology evidence="1">Single-pass type II membrane protein</topology>
    </subcellularLocation>
    <subcellularLocation>
        <location evidence="12">Golgi apparatus</location>
        <location evidence="12">Golgi stack membrane</location>
        <topology evidence="12">Single-pass type II membrane protein</topology>
    </subcellularLocation>
</comment>
<keyword evidence="16" id="KW-1185">Reference proteome</keyword>
<gene>
    <name evidence="15" type="ORF">BpHYR1_029972</name>
</gene>
<keyword evidence="10" id="KW-0472">Membrane</keyword>